<dbReference type="GO" id="GO:0006654">
    <property type="term" value="P:phosphatidic acid biosynthetic process"/>
    <property type="evidence" value="ECO:0007669"/>
    <property type="project" value="TreeGrafter"/>
</dbReference>
<dbReference type="PANTHER" id="PTHR10434:SF9">
    <property type="entry name" value="PHOSPHOLIPID_GLYCEROL ACYLTRANSFERASE DOMAIN-CONTAINING PROTEIN"/>
    <property type="match status" value="1"/>
</dbReference>
<comment type="pathway">
    <text evidence="1">Lipid metabolism.</text>
</comment>
<dbReference type="EMBL" id="FWPT01000006">
    <property type="protein sequence ID" value="SMA48508.1"/>
    <property type="molecule type" value="Genomic_DNA"/>
</dbReference>
<evidence type="ECO:0000256" key="1">
    <source>
        <dbReference type="ARBA" id="ARBA00005189"/>
    </source>
</evidence>
<protein>
    <submittedName>
        <fullName evidence="5">1-acyl-sn-glycerol-3-phosphate acyltransferase</fullName>
        <ecNumber evidence="5">2.3.1.51</ecNumber>
    </submittedName>
</protein>
<dbReference type="SMART" id="SM00563">
    <property type="entry name" value="PlsC"/>
    <property type="match status" value="1"/>
</dbReference>
<dbReference type="AlphaFoldDB" id="A0A1X7ALP9"/>
<dbReference type="SUPFAM" id="SSF69593">
    <property type="entry name" value="Glycerol-3-phosphate (1)-acyltransferase"/>
    <property type="match status" value="1"/>
</dbReference>
<organism evidence="5 6">
    <name type="scientific">Parendozoicomonas haliclonae</name>
    <dbReference type="NCBI Taxonomy" id="1960125"/>
    <lineage>
        <taxon>Bacteria</taxon>
        <taxon>Pseudomonadati</taxon>
        <taxon>Pseudomonadota</taxon>
        <taxon>Gammaproteobacteria</taxon>
        <taxon>Oceanospirillales</taxon>
        <taxon>Endozoicomonadaceae</taxon>
        <taxon>Parendozoicomonas</taxon>
    </lineage>
</organism>
<dbReference type="GO" id="GO:0003841">
    <property type="term" value="F:1-acylglycerol-3-phosphate O-acyltransferase activity"/>
    <property type="evidence" value="ECO:0007669"/>
    <property type="project" value="UniProtKB-EC"/>
</dbReference>
<evidence type="ECO:0000256" key="2">
    <source>
        <dbReference type="ARBA" id="ARBA00022679"/>
    </source>
</evidence>
<dbReference type="PANTHER" id="PTHR10434">
    <property type="entry name" value="1-ACYL-SN-GLYCEROL-3-PHOSPHATE ACYLTRANSFERASE"/>
    <property type="match status" value="1"/>
</dbReference>
<keyword evidence="6" id="KW-1185">Reference proteome</keyword>
<evidence type="ECO:0000256" key="3">
    <source>
        <dbReference type="ARBA" id="ARBA00023315"/>
    </source>
</evidence>
<keyword evidence="3 5" id="KW-0012">Acyltransferase</keyword>
<gene>
    <name evidence="5" type="primary">plsC_2</name>
    <name evidence="5" type="ORF">EHSB41UT_02771</name>
</gene>
<dbReference type="InterPro" id="IPR002123">
    <property type="entry name" value="Plipid/glycerol_acylTrfase"/>
</dbReference>
<dbReference type="Pfam" id="PF01553">
    <property type="entry name" value="Acyltransferase"/>
    <property type="match status" value="1"/>
</dbReference>
<accession>A0A1X7ALP9</accession>
<name>A0A1X7ALP9_9GAMM</name>
<dbReference type="Proteomes" id="UP000196573">
    <property type="component" value="Unassembled WGS sequence"/>
</dbReference>
<reference evidence="5 6" key="1">
    <citation type="submission" date="2017-03" db="EMBL/GenBank/DDBJ databases">
        <authorList>
            <person name="Afonso C.L."/>
            <person name="Miller P.J."/>
            <person name="Scott M.A."/>
            <person name="Spackman E."/>
            <person name="Goraichik I."/>
            <person name="Dimitrov K.M."/>
            <person name="Suarez D.L."/>
            <person name="Swayne D.E."/>
        </authorList>
    </citation>
    <scope>NUCLEOTIDE SEQUENCE [LARGE SCALE GENOMIC DNA]</scope>
    <source>
        <strain evidence="5">SB41UT1</strain>
    </source>
</reference>
<proteinExistence type="predicted"/>
<dbReference type="EC" id="2.3.1.51" evidence="5"/>
<feature type="domain" description="Phospholipid/glycerol acyltransferase" evidence="4">
    <location>
        <begin position="38"/>
        <end position="150"/>
    </location>
</feature>
<evidence type="ECO:0000313" key="5">
    <source>
        <dbReference type="EMBL" id="SMA48508.1"/>
    </source>
</evidence>
<keyword evidence="2 5" id="KW-0808">Transferase</keyword>
<evidence type="ECO:0000259" key="4">
    <source>
        <dbReference type="SMART" id="SM00563"/>
    </source>
</evidence>
<sequence>MHNNKFPPNRFYQGFALFVYRLMGWKIEGNLPNIPKYIIVVAHHTSNWDFVVGLMAKIILRLRLRFLGKHTLFKPPLGWLMRYWGGVPVKRDKSHNVVAQIVDFFDQHEECVIALAPEGTRSPVSSWKMGFYHMAKGADVPVVPIAFDFQARRLVISTPMTMADAEEQALHDLHSFFIKHPPKRPENAWYGPFDKRTNQS</sequence>
<evidence type="ECO:0000313" key="6">
    <source>
        <dbReference type="Proteomes" id="UP000196573"/>
    </source>
</evidence>